<feature type="domain" description="Phosphofructokinase" evidence="10">
    <location>
        <begin position="2"/>
        <end position="202"/>
    </location>
</feature>
<organism evidence="12 13">
    <name type="scientific">Polarella glacialis</name>
    <name type="common">Dinoflagellate</name>
    <dbReference type="NCBI Taxonomy" id="89957"/>
    <lineage>
        <taxon>Eukaryota</taxon>
        <taxon>Sar</taxon>
        <taxon>Alveolata</taxon>
        <taxon>Dinophyceae</taxon>
        <taxon>Suessiales</taxon>
        <taxon>Suessiaceae</taxon>
        <taxon>Polarella</taxon>
    </lineage>
</organism>
<dbReference type="GO" id="GO:0004239">
    <property type="term" value="F:initiator methionyl aminopeptidase activity"/>
    <property type="evidence" value="ECO:0007669"/>
    <property type="project" value="UniProtKB-EC"/>
</dbReference>
<dbReference type="PRINTS" id="PR00599">
    <property type="entry name" value="MAPEPTIDASE"/>
</dbReference>
<dbReference type="Gene3D" id="3.90.230.10">
    <property type="entry name" value="Creatinase/methionine aminopeptidase superfamily"/>
    <property type="match status" value="1"/>
</dbReference>
<accession>A0A813JGY8</accession>
<evidence type="ECO:0000313" key="12">
    <source>
        <dbReference type="EMBL" id="CAE8679822.1"/>
    </source>
</evidence>
<keyword evidence="7" id="KW-0460">Magnesium</keyword>
<dbReference type="InterPro" id="IPR000994">
    <property type="entry name" value="Pept_M24"/>
</dbReference>
<evidence type="ECO:0000256" key="8">
    <source>
        <dbReference type="RuleBase" id="RU003653"/>
    </source>
</evidence>
<keyword evidence="1 8" id="KW-0031">Aminopeptidase</keyword>
<proteinExistence type="inferred from homology"/>
<dbReference type="PANTHER" id="PTHR43330:SF8">
    <property type="entry name" value="METHIONINE AMINOPEPTIDASE 1D, MITOCHONDRIAL"/>
    <property type="match status" value="1"/>
</dbReference>
<keyword evidence="2 8" id="KW-0645">Protease</keyword>
<evidence type="ECO:0000256" key="3">
    <source>
        <dbReference type="ARBA" id="ARBA00022679"/>
    </source>
</evidence>
<dbReference type="CDD" id="cd01086">
    <property type="entry name" value="MetAP1"/>
    <property type="match status" value="1"/>
</dbReference>
<dbReference type="InterPro" id="IPR036005">
    <property type="entry name" value="Creatinase/aminopeptidase-like"/>
</dbReference>
<dbReference type="Pfam" id="PF00557">
    <property type="entry name" value="Peptidase_M24"/>
    <property type="match status" value="1"/>
</dbReference>
<keyword evidence="4 8" id="KW-0479">Metal-binding</keyword>
<dbReference type="InterPro" id="IPR000023">
    <property type="entry name" value="Phosphofructokinase_dom"/>
</dbReference>
<comment type="catalytic activity">
    <reaction evidence="8">
        <text>Release of N-terminal amino acids, preferentially methionine, from peptides and arylamides.</text>
        <dbReference type="EC" id="3.4.11.18"/>
    </reaction>
</comment>
<dbReference type="Proteomes" id="UP000626109">
    <property type="component" value="Unassembled WGS sequence"/>
</dbReference>
<comment type="function">
    <text evidence="8">Cotranslationally removes the N-terminal methionine from nascent proteins. The N-terminal methionine is often cleaved when the second residue in the primary sequence is small and uncharged (Met-Ala-, Cys, Gly, Pro, Ser, Thr, or Val).</text>
</comment>
<evidence type="ECO:0000256" key="6">
    <source>
        <dbReference type="ARBA" id="ARBA00022801"/>
    </source>
</evidence>
<evidence type="ECO:0000259" key="10">
    <source>
        <dbReference type="Pfam" id="PF00365"/>
    </source>
</evidence>
<dbReference type="EC" id="3.4.11.18" evidence="8"/>
<keyword evidence="9" id="KW-0812">Transmembrane</keyword>
<dbReference type="HAMAP" id="MF_01974">
    <property type="entry name" value="MetAP_1"/>
    <property type="match status" value="1"/>
</dbReference>
<dbReference type="SUPFAM" id="SSF53335">
    <property type="entry name" value="S-adenosyl-L-methionine-dependent methyltransferases"/>
    <property type="match status" value="1"/>
</dbReference>
<feature type="domain" description="Peptidase M24" evidence="11">
    <location>
        <begin position="588"/>
        <end position="816"/>
    </location>
</feature>
<reference evidence="12" key="1">
    <citation type="submission" date="2021-02" db="EMBL/GenBank/DDBJ databases">
        <authorList>
            <person name="Dougan E. K."/>
            <person name="Rhodes N."/>
            <person name="Thang M."/>
            <person name="Chan C."/>
        </authorList>
    </citation>
    <scope>NUCLEOTIDE SEQUENCE</scope>
</reference>
<comment type="caution">
    <text evidence="12">The sequence shown here is derived from an EMBL/GenBank/DDBJ whole genome shotgun (WGS) entry which is preliminary data.</text>
</comment>
<feature type="transmembrane region" description="Helical" evidence="9">
    <location>
        <begin position="860"/>
        <end position="883"/>
    </location>
</feature>
<dbReference type="GO" id="GO:0070006">
    <property type="term" value="F:metalloaminopeptidase activity"/>
    <property type="evidence" value="ECO:0007669"/>
    <property type="project" value="InterPro"/>
</dbReference>
<dbReference type="NCBIfam" id="TIGR00500">
    <property type="entry name" value="met_pdase_I"/>
    <property type="match status" value="1"/>
</dbReference>
<dbReference type="SUPFAM" id="SSF55920">
    <property type="entry name" value="Creatinase/aminopeptidase"/>
    <property type="match status" value="1"/>
</dbReference>
<dbReference type="Gene3D" id="3.40.50.450">
    <property type="match status" value="1"/>
</dbReference>
<dbReference type="InterPro" id="IPR029063">
    <property type="entry name" value="SAM-dependent_MTases_sf"/>
</dbReference>
<evidence type="ECO:0000256" key="7">
    <source>
        <dbReference type="ARBA" id="ARBA00022842"/>
    </source>
</evidence>
<comment type="cofactor">
    <cofactor evidence="8">
        <name>Co(2+)</name>
        <dbReference type="ChEBI" id="CHEBI:48828"/>
    </cofactor>
    <cofactor evidence="8">
        <name>Zn(2+)</name>
        <dbReference type="ChEBI" id="CHEBI:29105"/>
    </cofactor>
    <cofactor evidence="8">
        <name>Mn(2+)</name>
        <dbReference type="ChEBI" id="CHEBI:29035"/>
    </cofactor>
    <cofactor evidence="8">
        <name>Fe(2+)</name>
        <dbReference type="ChEBI" id="CHEBI:29033"/>
    </cofactor>
    <text evidence="8">Binds 2 divalent metal cations per subunit. Has a high-affinity and a low affinity metal-binding site. The true nature of the physiological cofactor is under debate. The enzyme is active with cobalt, zinc, manganese or divalent iron ions.</text>
</comment>
<dbReference type="Pfam" id="PF00365">
    <property type="entry name" value="PFK"/>
    <property type="match status" value="1"/>
</dbReference>
<dbReference type="GO" id="GO:0003872">
    <property type="term" value="F:6-phosphofructokinase activity"/>
    <property type="evidence" value="ECO:0007669"/>
    <property type="project" value="InterPro"/>
</dbReference>
<dbReference type="SUPFAM" id="SSF53784">
    <property type="entry name" value="Phosphofructokinase"/>
    <property type="match status" value="1"/>
</dbReference>
<evidence type="ECO:0000256" key="9">
    <source>
        <dbReference type="SAM" id="Phobius"/>
    </source>
</evidence>
<dbReference type="InterPro" id="IPR001714">
    <property type="entry name" value="Pept_M24_MAP"/>
</dbReference>
<evidence type="ECO:0000256" key="4">
    <source>
        <dbReference type="ARBA" id="ARBA00022723"/>
    </source>
</evidence>
<keyword evidence="9" id="KW-1133">Transmembrane helix</keyword>
<evidence type="ECO:0000256" key="2">
    <source>
        <dbReference type="ARBA" id="ARBA00022670"/>
    </source>
</evidence>
<keyword evidence="5" id="KW-0418">Kinase</keyword>
<comment type="similarity">
    <text evidence="8">Belongs to the peptidase M24A family.</text>
</comment>
<dbReference type="GO" id="GO:0006508">
    <property type="term" value="P:proteolysis"/>
    <property type="evidence" value="ECO:0007669"/>
    <property type="project" value="UniProtKB-KW"/>
</dbReference>
<dbReference type="EMBL" id="CAJNNW010025805">
    <property type="protein sequence ID" value="CAE8679822.1"/>
    <property type="molecule type" value="Genomic_DNA"/>
</dbReference>
<protein>
    <recommendedName>
        <fullName evidence="8">Methionine aminopeptidase</fullName>
        <ecNumber evidence="8">3.4.11.18</ecNumber>
    </recommendedName>
</protein>
<dbReference type="AlphaFoldDB" id="A0A813JGY8"/>
<feature type="non-terminal residue" evidence="12">
    <location>
        <position position="1"/>
    </location>
</feature>
<sequence>LTVNTVRDIHMKGGSILKAGRGGFDAVKICDKLEKMGVNMLFTVGGDGTQAAANELYKEAKNRNMQLSIVGVPKSIDNDILFFDKTFGFDTAVAAASEVIRNGWVEATSCEKGVGIVKLMGRDAGFVALNAALASTIVDLVMIPEVPVQLDDIMKHVDNTLARKGFMVIAVAEGAGQELVATGQKDAPGDAVNKHLKEKGGRKLNIQLSWQYLLSAVLPELLQRCAANGEPCRCWVMGAGLGEEVYSLKACWELGLGHVVPEDGRLPELQIVVSEISRDGLAFAKAGDYAASQGPLKRCKQGEWAAWASSGAETFREVPEPWLTQMFSAQARGSMRISRRLRSNILWRCESWDAPLEDGSWLDEVGGPFHLILGRHGPFFYPGPAAQRKILDFVACSALQPDGFLVLGRDESKSFTTKVAPGQFKPQCPPTAPVTGAHGPLSLCFRSTSCCPRWDYDFLRIFPKLLLGFHVFFITGHGAFQDAYGWIAAGWLELRGGAHVLLGNNNNDARRRYLGMRPDPSSPREAWAVAAAREPVRQGRVSPVLQVPPEIERPAYLLPGIEIDEQTGLYAHPWMVDTEVKTPDQIAAMRTAGALAHEALQVAGRAVAPGVTTDQIDAAVHEFIVSRGAYPSPLGYMGFPKSLCCSVNDILAHGIPDDRPLQDGDILNIDVTVFINGHHGDTSSMFLVGSPDPAALLLCAAAQRAMMAGIELCGPGVDFREIGIAIQDVSDSAGLHCSEHFVGHGIGSYFHGAPEVIPYENEEDMGIMLPGMTFTIEPILVEHLDASYKIWDDKWTYQTLTNARSAQFEHTLLITEDGYEILTGPSVDYLALAGLHRRLMRAVRWRHWLPSVRCISTPGLSGVLEGLSLLAVVVVAAVVVVIYHSSADVFARKPAIFQYLFMQMVSSAVDQVRVQVESTKDGEHFALCSSFVAVVRARL</sequence>
<dbReference type="InterPro" id="IPR035966">
    <property type="entry name" value="PKF_sf"/>
</dbReference>
<evidence type="ECO:0000313" key="13">
    <source>
        <dbReference type="Proteomes" id="UP000626109"/>
    </source>
</evidence>
<name>A0A813JGY8_POLGL</name>
<evidence type="ECO:0000256" key="5">
    <source>
        <dbReference type="ARBA" id="ARBA00022777"/>
    </source>
</evidence>
<keyword evidence="9" id="KW-0472">Membrane</keyword>
<keyword evidence="6" id="KW-0378">Hydrolase</keyword>
<dbReference type="PANTHER" id="PTHR43330">
    <property type="entry name" value="METHIONINE AMINOPEPTIDASE"/>
    <property type="match status" value="1"/>
</dbReference>
<dbReference type="GO" id="GO:0046872">
    <property type="term" value="F:metal ion binding"/>
    <property type="evidence" value="ECO:0007669"/>
    <property type="project" value="UniProtKB-KW"/>
</dbReference>
<evidence type="ECO:0000256" key="1">
    <source>
        <dbReference type="ARBA" id="ARBA00022438"/>
    </source>
</evidence>
<dbReference type="UniPathway" id="UPA00109">
    <property type="reaction ID" value="UER00182"/>
</dbReference>
<evidence type="ECO:0000259" key="11">
    <source>
        <dbReference type="Pfam" id="PF00557"/>
    </source>
</evidence>
<dbReference type="Gene3D" id="3.40.50.150">
    <property type="entry name" value="Vaccinia Virus protein VP39"/>
    <property type="match status" value="1"/>
</dbReference>
<dbReference type="InterPro" id="IPR002467">
    <property type="entry name" value="Pept_M24A_MAP1"/>
</dbReference>
<gene>
    <name evidence="12" type="ORF">PGLA2088_LOCUS21570</name>
</gene>
<keyword evidence="3" id="KW-0808">Transferase</keyword>